<keyword evidence="13" id="KW-0376">Hydrogen peroxide</keyword>
<comment type="cofactor">
    <cofactor evidence="16">
        <name>Ca(2+)</name>
        <dbReference type="ChEBI" id="CHEBI:29108"/>
    </cofactor>
    <text evidence="16">Binds 2 calcium ions per subunit.</text>
</comment>
<name>A0A2I0A027_9ASPA</name>
<feature type="disulfide bond" evidence="18">
    <location>
        <begin position="208"/>
        <end position="410"/>
    </location>
</feature>
<comment type="cofactor">
    <cofactor evidence="16">
        <name>heme b</name>
        <dbReference type="ChEBI" id="CHEBI:60344"/>
    </cofactor>
    <text evidence="16">Binds 1 heme b (iron(II)-protoporphyrin IX) group per subunit.</text>
</comment>
<feature type="binding site" evidence="16">
    <location>
        <position position="337"/>
    </location>
    <ligand>
        <name>Ca(2+)</name>
        <dbReference type="ChEBI" id="CHEBI:29108"/>
        <label>2</label>
    </ligand>
</feature>
<evidence type="ECO:0000256" key="16">
    <source>
        <dbReference type="PIRSR" id="PIRSR600823-3"/>
    </source>
</evidence>
<feature type="disulfide bond" evidence="18">
    <location>
        <begin position="137"/>
        <end position="160"/>
    </location>
</feature>
<feature type="site" description="Transition state stabilizer" evidence="17">
    <location>
        <position position="131"/>
    </location>
</feature>
<evidence type="ECO:0000259" key="20">
    <source>
        <dbReference type="PROSITE" id="PS50873"/>
    </source>
</evidence>
<feature type="binding site" description="axial binding residue" evidence="16">
    <location>
        <position position="280"/>
    </location>
    <ligand>
        <name>heme b</name>
        <dbReference type="ChEBI" id="CHEBI:60344"/>
    </ligand>
    <ligandPart>
        <name>Fe</name>
        <dbReference type="ChEBI" id="CHEBI:18248"/>
    </ligandPart>
</feature>
<dbReference type="GO" id="GO:0020037">
    <property type="term" value="F:heme binding"/>
    <property type="evidence" value="ECO:0007669"/>
    <property type="project" value="InterPro"/>
</dbReference>
<keyword evidence="22" id="KW-1185">Reference proteome</keyword>
<dbReference type="EC" id="1.11.1.7" evidence="4"/>
<dbReference type="Proteomes" id="UP000236161">
    <property type="component" value="Unassembled WGS sequence"/>
</dbReference>
<evidence type="ECO:0000256" key="12">
    <source>
        <dbReference type="ARBA" id="ARBA00023283"/>
    </source>
</evidence>
<evidence type="ECO:0000256" key="1">
    <source>
        <dbReference type="ARBA" id="ARBA00000189"/>
    </source>
</evidence>
<sequence>MSKICMIANREASEMKMPTRNTFRRMRMMMSRINYIFEDGVVEDNKEGININEEHERVVVRQRSRAMSSLLIIKLLLSLISIFFFLLLPAANGQLTVGFYNSSCPSAESLVQQAVAAAFANNSGVAPGLIRLHFHDCFVRTIRLLDQTTSDQFRSEFAGCDGSVLIDSTSGNKAEKDAPANNPSLHGFEVIDAAKSAIEAKCPNTVSCADILAFAARDSINLTGNLSYSVPSGRRDGTVSNSSEATANLPSPLFNSSQLISNFAAKNLTADEMVTLSGAHTVGVSHCSAFTNRLYNFSSTSQTDPTLSLAYARLLQSVCPFNSSSAANTTVALDIITQGVLDNKYYVGLQNNLGLLTSDHALLTDSQLSASVQGNVNSQANWTAKFVAAMLKMGKIQVLTGTQGQIRTNCRVVNNASSLASHAGSSASVATVSSSELPGTQQVKKTYMTISEKIFEYHTIKGDQSVPPAVVLRIWVVTFISVRIIPLRLTFPARSTAMSPVLHVQKKILRQPEAD</sequence>
<feature type="binding site" evidence="16">
    <location>
        <position position="281"/>
    </location>
    <ligand>
        <name>Ca(2+)</name>
        <dbReference type="ChEBI" id="CHEBI:29108"/>
        <label>2</label>
    </ligand>
</feature>
<feature type="domain" description="Plant heme peroxidase family profile" evidence="20">
    <location>
        <begin position="94"/>
        <end position="414"/>
    </location>
</feature>
<dbReference type="PANTHER" id="PTHR31517">
    <property type="match status" value="1"/>
</dbReference>
<dbReference type="InterPro" id="IPR019794">
    <property type="entry name" value="Peroxidases_AS"/>
</dbReference>
<keyword evidence="19" id="KW-0472">Membrane</keyword>
<feature type="binding site" evidence="16">
    <location>
        <position position="334"/>
    </location>
    <ligand>
        <name>Ca(2+)</name>
        <dbReference type="ChEBI" id="CHEBI:29108"/>
        <label>2</label>
    </ligand>
</feature>
<dbReference type="STRING" id="1088818.A0A2I0A027"/>
<feature type="binding site" evidence="16">
    <location>
        <position position="163"/>
    </location>
    <ligand>
        <name>Ca(2+)</name>
        <dbReference type="ChEBI" id="CHEBI:29108"/>
        <label>1</label>
    </ligand>
</feature>
<feature type="binding site" evidence="15">
    <location>
        <position position="250"/>
    </location>
    <ligand>
        <name>substrate</name>
    </ligand>
</feature>
<keyword evidence="19" id="KW-1133">Transmembrane helix</keyword>
<keyword evidence="19" id="KW-0812">Transmembrane</keyword>
<dbReference type="GO" id="GO:0006979">
    <property type="term" value="P:response to oxidative stress"/>
    <property type="evidence" value="ECO:0007669"/>
    <property type="project" value="InterPro"/>
</dbReference>
<dbReference type="InterPro" id="IPR010255">
    <property type="entry name" value="Haem_peroxidase_sf"/>
</dbReference>
<gene>
    <name evidence="21" type="ORF">AXF42_Ash016417</name>
</gene>
<feature type="binding site" evidence="16">
    <location>
        <position position="161"/>
    </location>
    <ligand>
        <name>Ca(2+)</name>
        <dbReference type="ChEBI" id="CHEBI:29108"/>
        <label>1</label>
    </ligand>
</feature>
<feature type="binding site" evidence="16">
    <location>
        <position position="136"/>
    </location>
    <ligand>
        <name>Ca(2+)</name>
        <dbReference type="ChEBI" id="CHEBI:29108"/>
        <label>1</label>
    </ligand>
</feature>
<proteinExistence type="inferred from homology"/>
<comment type="function">
    <text evidence="2">Removal of H(2)O(2), oxidation of toxic reductants, biosynthesis and degradation of lignin, suberization, auxin catabolism, response to environmental stresses such as wounding, pathogen attack and oxidative stress. These functions might be dependent on each isozyme/isoform in each plant tissue.</text>
</comment>
<dbReference type="GO" id="GO:0140825">
    <property type="term" value="F:lactoperoxidase activity"/>
    <property type="evidence" value="ECO:0007669"/>
    <property type="project" value="UniProtKB-EC"/>
</dbReference>
<dbReference type="CDD" id="cd00693">
    <property type="entry name" value="secretory_peroxidase"/>
    <property type="match status" value="1"/>
</dbReference>
<dbReference type="SUPFAM" id="SSF48113">
    <property type="entry name" value="Heme-dependent peroxidases"/>
    <property type="match status" value="1"/>
</dbReference>
<dbReference type="PRINTS" id="PR00458">
    <property type="entry name" value="PEROXIDASE"/>
</dbReference>
<feature type="transmembrane region" description="Helical" evidence="19">
    <location>
        <begin position="71"/>
        <end position="91"/>
    </location>
</feature>
<keyword evidence="11 18" id="KW-1015">Disulfide bond</keyword>
<dbReference type="PROSITE" id="PS00436">
    <property type="entry name" value="PEROXIDASE_2"/>
    <property type="match status" value="1"/>
</dbReference>
<evidence type="ECO:0000256" key="14">
    <source>
        <dbReference type="PIRSR" id="PIRSR600823-1"/>
    </source>
</evidence>
<dbReference type="PROSITE" id="PS50873">
    <property type="entry name" value="PEROXIDASE_4"/>
    <property type="match status" value="1"/>
</dbReference>
<evidence type="ECO:0000256" key="13">
    <source>
        <dbReference type="ARBA" id="ARBA00023324"/>
    </source>
</evidence>
<keyword evidence="7 16" id="KW-0479">Metal-binding</keyword>
<dbReference type="InterPro" id="IPR002016">
    <property type="entry name" value="Haem_peroxidase"/>
</dbReference>
<dbReference type="GO" id="GO:0042744">
    <property type="term" value="P:hydrogen peroxide catabolic process"/>
    <property type="evidence" value="ECO:0007669"/>
    <property type="project" value="UniProtKB-KW"/>
</dbReference>
<evidence type="ECO:0000256" key="19">
    <source>
        <dbReference type="SAM" id="Phobius"/>
    </source>
</evidence>
<evidence type="ECO:0000256" key="11">
    <source>
        <dbReference type="ARBA" id="ARBA00023157"/>
    </source>
</evidence>
<dbReference type="Gene3D" id="1.10.420.10">
    <property type="entry name" value="Peroxidase, domain 2"/>
    <property type="match status" value="1"/>
</dbReference>
<keyword evidence="5 21" id="KW-0575">Peroxidase</keyword>
<evidence type="ECO:0000256" key="18">
    <source>
        <dbReference type="PIRSR" id="PIRSR600823-5"/>
    </source>
</evidence>
<evidence type="ECO:0000313" key="21">
    <source>
        <dbReference type="EMBL" id="PKA48901.1"/>
    </source>
</evidence>
<comment type="similarity">
    <text evidence="3">Belongs to the peroxidase family. Ascorbate peroxidase subfamily.</text>
</comment>
<feature type="binding site" evidence="16">
    <location>
        <position position="139"/>
    </location>
    <ligand>
        <name>Ca(2+)</name>
        <dbReference type="ChEBI" id="CHEBI:29108"/>
        <label>1</label>
    </ligand>
</feature>
<evidence type="ECO:0000256" key="5">
    <source>
        <dbReference type="ARBA" id="ARBA00022559"/>
    </source>
</evidence>
<dbReference type="EMBL" id="KZ452102">
    <property type="protein sequence ID" value="PKA48901.1"/>
    <property type="molecule type" value="Genomic_DNA"/>
</dbReference>
<evidence type="ECO:0000256" key="2">
    <source>
        <dbReference type="ARBA" id="ARBA00002322"/>
    </source>
</evidence>
<feature type="disulfide bond" evidence="18">
    <location>
        <begin position="104"/>
        <end position="202"/>
    </location>
</feature>
<evidence type="ECO:0000256" key="6">
    <source>
        <dbReference type="ARBA" id="ARBA00022617"/>
    </source>
</evidence>
<evidence type="ECO:0000256" key="10">
    <source>
        <dbReference type="ARBA" id="ARBA00023004"/>
    </source>
</evidence>
<dbReference type="FunFam" id="1.10.420.10:FF:000001">
    <property type="entry name" value="Peroxidase"/>
    <property type="match status" value="1"/>
</dbReference>
<evidence type="ECO:0000256" key="17">
    <source>
        <dbReference type="PIRSR" id="PIRSR600823-4"/>
    </source>
</evidence>
<feature type="disulfide bond" evidence="18">
    <location>
        <begin position="287"/>
        <end position="319"/>
    </location>
</feature>
<dbReference type="InterPro" id="IPR019793">
    <property type="entry name" value="Peroxidases_heam-ligand_BS"/>
</dbReference>
<dbReference type="Pfam" id="PF00141">
    <property type="entry name" value="peroxidase"/>
    <property type="match status" value="1"/>
</dbReference>
<dbReference type="PRINTS" id="PR00461">
    <property type="entry name" value="PLPEROXIDASE"/>
</dbReference>
<keyword evidence="12" id="KW-0873">Pyrrolidone carboxylic acid</keyword>
<keyword evidence="8 16" id="KW-0106">Calcium</keyword>
<feature type="binding site" evidence="16">
    <location>
        <position position="175"/>
    </location>
    <ligand>
        <name>Ca(2+)</name>
        <dbReference type="ChEBI" id="CHEBI:29108"/>
        <label>1</label>
    </ligand>
</feature>
<evidence type="ECO:0000256" key="9">
    <source>
        <dbReference type="ARBA" id="ARBA00023002"/>
    </source>
</evidence>
<dbReference type="GO" id="GO:0046872">
    <property type="term" value="F:metal ion binding"/>
    <property type="evidence" value="ECO:0007669"/>
    <property type="project" value="UniProtKB-KW"/>
</dbReference>
<evidence type="ECO:0000256" key="3">
    <source>
        <dbReference type="ARBA" id="ARBA00006873"/>
    </source>
</evidence>
<evidence type="ECO:0000256" key="4">
    <source>
        <dbReference type="ARBA" id="ARBA00012313"/>
    </source>
</evidence>
<reference evidence="21 22" key="1">
    <citation type="journal article" date="2017" name="Nature">
        <title>The Apostasia genome and the evolution of orchids.</title>
        <authorList>
            <person name="Zhang G.Q."/>
            <person name="Liu K.W."/>
            <person name="Li Z."/>
            <person name="Lohaus R."/>
            <person name="Hsiao Y.Y."/>
            <person name="Niu S.C."/>
            <person name="Wang J.Y."/>
            <person name="Lin Y.C."/>
            <person name="Xu Q."/>
            <person name="Chen L.J."/>
            <person name="Yoshida K."/>
            <person name="Fujiwara S."/>
            <person name="Wang Z.W."/>
            <person name="Zhang Y.Q."/>
            <person name="Mitsuda N."/>
            <person name="Wang M."/>
            <person name="Liu G.H."/>
            <person name="Pecoraro L."/>
            <person name="Huang H.X."/>
            <person name="Xiao X.J."/>
            <person name="Lin M."/>
            <person name="Wu X.Y."/>
            <person name="Wu W.L."/>
            <person name="Chen Y.Y."/>
            <person name="Chang S.B."/>
            <person name="Sakamoto S."/>
            <person name="Ohme-Takagi M."/>
            <person name="Yagi M."/>
            <person name="Zeng S.J."/>
            <person name="Shen C.Y."/>
            <person name="Yeh C.M."/>
            <person name="Luo Y.B."/>
            <person name="Tsai W.C."/>
            <person name="Van de Peer Y."/>
            <person name="Liu Z.J."/>
        </authorList>
    </citation>
    <scope>NUCLEOTIDE SEQUENCE [LARGE SCALE GENOMIC DNA]</scope>
    <source>
        <strain evidence="22">cv. Shenzhen</strain>
        <tissue evidence="21">Stem</tissue>
    </source>
</reference>
<keyword evidence="10 16" id="KW-0408">Iron</keyword>
<dbReference type="Gene3D" id="1.10.520.10">
    <property type="match status" value="1"/>
</dbReference>
<keyword evidence="6" id="KW-0349">Heme</keyword>
<evidence type="ECO:0000256" key="7">
    <source>
        <dbReference type="ARBA" id="ARBA00022723"/>
    </source>
</evidence>
<dbReference type="PANTHER" id="PTHR31517:SF84">
    <property type="entry name" value="PEROXIDASE"/>
    <property type="match status" value="1"/>
</dbReference>
<evidence type="ECO:0000256" key="15">
    <source>
        <dbReference type="PIRSR" id="PIRSR600823-2"/>
    </source>
</evidence>
<dbReference type="AlphaFoldDB" id="A0A2I0A027"/>
<protein>
    <recommendedName>
        <fullName evidence="4">peroxidase</fullName>
        <ecNumber evidence="4">1.11.1.7</ecNumber>
    </recommendedName>
</protein>
<dbReference type="PROSITE" id="PS00435">
    <property type="entry name" value="PEROXIDASE_1"/>
    <property type="match status" value="1"/>
</dbReference>
<dbReference type="InterPro" id="IPR000823">
    <property type="entry name" value="Peroxidase_pln"/>
</dbReference>
<organism evidence="21 22">
    <name type="scientific">Apostasia shenzhenica</name>
    <dbReference type="NCBI Taxonomy" id="1088818"/>
    <lineage>
        <taxon>Eukaryota</taxon>
        <taxon>Viridiplantae</taxon>
        <taxon>Streptophyta</taxon>
        <taxon>Embryophyta</taxon>
        <taxon>Tracheophyta</taxon>
        <taxon>Spermatophyta</taxon>
        <taxon>Magnoliopsida</taxon>
        <taxon>Liliopsida</taxon>
        <taxon>Asparagales</taxon>
        <taxon>Orchidaceae</taxon>
        <taxon>Apostasioideae</taxon>
        <taxon>Apostasia</taxon>
    </lineage>
</organism>
<feature type="binding site" evidence="16">
    <location>
        <position position="159"/>
    </location>
    <ligand>
        <name>Ca(2+)</name>
        <dbReference type="ChEBI" id="CHEBI:29108"/>
        <label>1</label>
    </ligand>
</feature>
<evidence type="ECO:0000313" key="22">
    <source>
        <dbReference type="Proteomes" id="UP000236161"/>
    </source>
</evidence>
<comment type="catalytic activity">
    <reaction evidence="1">
        <text>2 a phenolic donor + H2O2 = 2 a phenolic radical donor + 2 H2O</text>
        <dbReference type="Rhea" id="RHEA:56136"/>
        <dbReference type="ChEBI" id="CHEBI:15377"/>
        <dbReference type="ChEBI" id="CHEBI:16240"/>
        <dbReference type="ChEBI" id="CHEBI:139520"/>
        <dbReference type="ChEBI" id="CHEBI:139521"/>
        <dbReference type="EC" id="1.11.1.7"/>
    </reaction>
</comment>
<dbReference type="InterPro" id="IPR033905">
    <property type="entry name" value="Secretory_peroxidase"/>
</dbReference>
<feature type="binding site" evidence="16">
    <location>
        <position position="342"/>
    </location>
    <ligand>
        <name>Ca(2+)</name>
        <dbReference type="ChEBI" id="CHEBI:29108"/>
        <label>2</label>
    </ligand>
</feature>
<accession>A0A2I0A027</accession>
<keyword evidence="9 21" id="KW-0560">Oxidoreductase</keyword>
<evidence type="ECO:0000256" key="8">
    <source>
        <dbReference type="ARBA" id="ARBA00022837"/>
    </source>
</evidence>
<dbReference type="OrthoDB" id="2113341at2759"/>
<feature type="active site" description="Proton acceptor" evidence="14">
    <location>
        <position position="135"/>
    </location>
</feature>
<dbReference type="FunFam" id="1.10.520.10:FF:000008">
    <property type="entry name" value="Peroxidase"/>
    <property type="match status" value="1"/>
</dbReference>